<feature type="domain" description="Reductase C-terminal" evidence="6">
    <location>
        <begin position="325"/>
        <end position="410"/>
    </location>
</feature>
<name>A0ABS1V9Q8_9PROT</name>
<dbReference type="RefSeq" id="WP_202828149.1">
    <property type="nucleotide sequence ID" value="NZ_JAEUXJ010000014.1"/>
</dbReference>
<keyword evidence="3" id="KW-0274">FAD</keyword>
<dbReference type="Gene3D" id="3.50.50.60">
    <property type="entry name" value="FAD/NAD(P)-binding domain"/>
    <property type="match status" value="2"/>
</dbReference>
<evidence type="ECO:0000313" key="8">
    <source>
        <dbReference type="Proteomes" id="UP000606490"/>
    </source>
</evidence>
<evidence type="ECO:0000256" key="1">
    <source>
        <dbReference type="ARBA" id="ARBA00001974"/>
    </source>
</evidence>
<keyword evidence="8" id="KW-1185">Reference proteome</keyword>
<comment type="caution">
    <text evidence="7">The sequence shown here is derived from an EMBL/GenBank/DDBJ whole genome shotgun (WGS) entry which is preliminary data.</text>
</comment>
<dbReference type="SUPFAM" id="SSF55424">
    <property type="entry name" value="FAD/NAD-linked reductases, dimerisation (C-terminal) domain"/>
    <property type="match status" value="1"/>
</dbReference>
<evidence type="ECO:0000256" key="4">
    <source>
        <dbReference type="ARBA" id="ARBA00023002"/>
    </source>
</evidence>
<dbReference type="SUPFAM" id="SSF51905">
    <property type="entry name" value="FAD/NAD(P)-binding domain"/>
    <property type="match status" value="2"/>
</dbReference>
<evidence type="ECO:0000259" key="5">
    <source>
        <dbReference type="Pfam" id="PF07992"/>
    </source>
</evidence>
<sequence length="411" mass="43101">MVEEAAPGVVIVGAGHAGGSAAAFLRQYGWKGPITLIGEEPLLPYQRPPLSKAWLKREATADNLALRPARFYDQQRIETRLGTRVIAIDRPARRVLLEGGESLPYAHLILATGARPRRLGLPGEALDRVLSLRSAADADALAAVLGPGRRIAIIGGGYIGLEVAASARALGAEAVVIERERRVLARVAGEALSAFLGNRHRAEGVEVLTSTTTEAIEGEGGAACAVRLGDGRRIPCDAVLVGIGAMPEVSLAAAAGLDGPGGIEVDLAARTADPLIHAIGDCTRRPLPLYAREARLESVPNAIEQAKQAAADICGRPPPVPEVPWFWSDQYNLRLQIAGLAFDPAEAVLRGDPAEGSFAVFHLGADGRVLAVEAVNAPADFMAGRLLVARQMPVPPAQLRDTGLALKELAA</sequence>
<protein>
    <submittedName>
        <fullName evidence="7">FAD-dependent oxidoreductase</fullName>
    </submittedName>
</protein>
<dbReference type="PANTHER" id="PTHR43557:SF2">
    <property type="entry name" value="RIESKE DOMAIN-CONTAINING PROTEIN-RELATED"/>
    <property type="match status" value="1"/>
</dbReference>
<dbReference type="PRINTS" id="PR00368">
    <property type="entry name" value="FADPNR"/>
</dbReference>
<dbReference type="Gene3D" id="3.30.390.30">
    <property type="match status" value="1"/>
</dbReference>
<reference evidence="7 8" key="1">
    <citation type="submission" date="2021-01" db="EMBL/GenBank/DDBJ databases">
        <title>Belnapia mucosa sp. nov. and Belnapia arida sp. nov., isolated from the Tabernas Desert (Almeria, Spain).</title>
        <authorList>
            <person name="Molina-Menor E."/>
            <person name="Vidal-Verdu A."/>
            <person name="Calonge A."/>
            <person name="Satari L."/>
            <person name="Pereto Magraner J."/>
            <person name="Porcar Miralles M."/>
        </authorList>
    </citation>
    <scope>NUCLEOTIDE SEQUENCE [LARGE SCALE GENOMIC DNA]</scope>
    <source>
        <strain evidence="7 8">T6</strain>
    </source>
</reference>
<evidence type="ECO:0000259" key="6">
    <source>
        <dbReference type="Pfam" id="PF14759"/>
    </source>
</evidence>
<proteinExistence type="predicted"/>
<dbReference type="Pfam" id="PF14759">
    <property type="entry name" value="Reductase_C"/>
    <property type="match status" value="1"/>
</dbReference>
<dbReference type="PRINTS" id="PR00411">
    <property type="entry name" value="PNDRDTASEI"/>
</dbReference>
<dbReference type="Pfam" id="PF07992">
    <property type="entry name" value="Pyr_redox_2"/>
    <property type="match status" value="1"/>
</dbReference>
<organism evidence="7 8">
    <name type="scientific">Belnapia mucosa</name>
    <dbReference type="NCBI Taxonomy" id="2804532"/>
    <lineage>
        <taxon>Bacteria</taxon>
        <taxon>Pseudomonadati</taxon>
        <taxon>Pseudomonadota</taxon>
        <taxon>Alphaproteobacteria</taxon>
        <taxon>Acetobacterales</taxon>
        <taxon>Roseomonadaceae</taxon>
        <taxon>Belnapia</taxon>
    </lineage>
</organism>
<dbReference type="Proteomes" id="UP000606490">
    <property type="component" value="Unassembled WGS sequence"/>
</dbReference>
<dbReference type="InterPro" id="IPR036188">
    <property type="entry name" value="FAD/NAD-bd_sf"/>
</dbReference>
<dbReference type="InterPro" id="IPR050446">
    <property type="entry name" value="FAD-oxidoreductase/Apoptosis"/>
</dbReference>
<dbReference type="InterPro" id="IPR028202">
    <property type="entry name" value="Reductase_C"/>
</dbReference>
<evidence type="ECO:0000313" key="7">
    <source>
        <dbReference type="EMBL" id="MBL6458409.1"/>
    </source>
</evidence>
<evidence type="ECO:0000256" key="2">
    <source>
        <dbReference type="ARBA" id="ARBA00022630"/>
    </source>
</evidence>
<keyword evidence="4" id="KW-0560">Oxidoreductase</keyword>
<accession>A0ABS1V9Q8</accession>
<evidence type="ECO:0000256" key="3">
    <source>
        <dbReference type="ARBA" id="ARBA00022827"/>
    </source>
</evidence>
<gene>
    <name evidence="7" type="ORF">JMJ55_24025</name>
</gene>
<dbReference type="EMBL" id="JAEUXJ010000014">
    <property type="protein sequence ID" value="MBL6458409.1"/>
    <property type="molecule type" value="Genomic_DNA"/>
</dbReference>
<dbReference type="InterPro" id="IPR016156">
    <property type="entry name" value="FAD/NAD-linked_Rdtase_dimer_sf"/>
</dbReference>
<keyword evidence="2" id="KW-0285">Flavoprotein</keyword>
<dbReference type="PANTHER" id="PTHR43557">
    <property type="entry name" value="APOPTOSIS-INDUCING FACTOR 1"/>
    <property type="match status" value="1"/>
</dbReference>
<comment type="cofactor">
    <cofactor evidence="1">
        <name>FAD</name>
        <dbReference type="ChEBI" id="CHEBI:57692"/>
    </cofactor>
</comment>
<dbReference type="InterPro" id="IPR023753">
    <property type="entry name" value="FAD/NAD-binding_dom"/>
</dbReference>
<feature type="domain" description="FAD/NAD(P)-binding" evidence="5">
    <location>
        <begin position="9"/>
        <end position="306"/>
    </location>
</feature>